<dbReference type="EMBL" id="JAGWCR010000003">
    <property type="protein sequence ID" value="MBS3648570.1"/>
    <property type="molecule type" value="Genomic_DNA"/>
</dbReference>
<dbReference type="Gene3D" id="1.10.3680.10">
    <property type="entry name" value="TerB-like"/>
    <property type="match status" value="1"/>
</dbReference>
<organism evidence="2 3">
    <name type="scientific">Pseudaminobacter soli</name>
    <name type="common">ex Zhang et al. 2022</name>
    <dbReference type="NCBI Taxonomy" id="2831468"/>
    <lineage>
        <taxon>Bacteria</taxon>
        <taxon>Pseudomonadati</taxon>
        <taxon>Pseudomonadota</taxon>
        <taxon>Alphaproteobacteria</taxon>
        <taxon>Hyphomicrobiales</taxon>
        <taxon>Phyllobacteriaceae</taxon>
        <taxon>Pseudaminobacter</taxon>
    </lineage>
</organism>
<reference evidence="2" key="1">
    <citation type="submission" date="2021-04" db="EMBL/GenBank/DDBJ databases">
        <title>Pseudaminobacter soli sp. nov., isolated from paddy soil contaminated by heavy metals.</title>
        <authorList>
            <person name="Zhang K."/>
        </authorList>
    </citation>
    <scope>NUCLEOTIDE SEQUENCE</scope>
    <source>
        <strain evidence="2">19-2017</strain>
    </source>
</reference>
<protein>
    <submittedName>
        <fullName evidence="2">Tellurite resistance TerB family protein</fullName>
    </submittedName>
</protein>
<accession>A0A942E0W6</accession>
<dbReference type="InterPro" id="IPR007791">
    <property type="entry name" value="DjlA_N"/>
</dbReference>
<dbReference type="AlphaFoldDB" id="A0A942E0W6"/>
<evidence type="ECO:0000259" key="1">
    <source>
        <dbReference type="Pfam" id="PF05099"/>
    </source>
</evidence>
<evidence type="ECO:0000313" key="2">
    <source>
        <dbReference type="EMBL" id="MBS3648570.1"/>
    </source>
</evidence>
<dbReference type="CDD" id="cd07176">
    <property type="entry name" value="terB"/>
    <property type="match status" value="1"/>
</dbReference>
<evidence type="ECO:0000313" key="3">
    <source>
        <dbReference type="Proteomes" id="UP000680348"/>
    </source>
</evidence>
<dbReference type="Proteomes" id="UP000680348">
    <property type="component" value="Unassembled WGS sequence"/>
</dbReference>
<name>A0A942E0W6_9HYPH</name>
<feature type="domain" description="Co-chaperone DjlA N-terminal" evidence="1">
    <location>
        <begin position="8"/>
        <end position="125"/>
    </location>
</feature>
<dbReference type="RefSeq" id="WP_188254111.1">
    <property type="nucleotide sequence ID" value="NZ_JABVCF010000003.1"/>
</dbReference>
<comment type="caution">
    <text evidence="2">The sequence shown here is derived from an EMBL/GenBank/DDBJ whole genome shotgun (WGS) entry which is preliminary data.</text>
</comment>
<sequence>MAKPGTQEALIYLMVVTSAADREMTDIELGRIGTVIRTWPVFEDFDQRRLIPVAQKCQRLLAENEGLERVLTTARAAIPPRLHDTAYSAAFEVACSDMEMRLEEVRILQLVQRHLDLDEETVAAIERAAKARHRSLT</sequence>
<proteinExistence type="predicted"/>
<dbReference type="InterPro" id="IPR029024">
    <property type="entry name" value="TerB-like"/>
</dbReference>
<dbReference type="SUPFAM" id="SSF158682">
    <property type="entry name" value="TerB-like"/>
    <property type="match status" value="1"/>
</dbReference>
<dbReference type="Pfam" id="PF05099">
    <property type="entry name" value="TerB"/>
    <property type="match status" value="1"/>
</dbReference>
<gene>
    <name evidence="2" type="ORF">KEU06_08000</name>
</gene>
<keyword evidence="3" id="KW-1185">Reference proteome</keyword>